<accession>E1ZP63</accession>
<keyword evidence="2" id="KW-0808">Transferase</keyword>
<dbReference type="EMBL" id="GL433856">
    <property type="protein sequence ID" value="EFN52390.1"/>
    <property type="molecule type" value="Genomic_DNA"/>
</dbReference>
<feature type="compositionally biased region" description="Low complexity" evidence="8">
    <location>
        <begin position="483"/>
        <end position="494"/>
    </location>
</feature>
<evidence type="ECO:0000256" key="2">
    <source>
        <dbReference type="ARBA" id="ARBA00022679"/>
    </source>
</evidence>
<dbReference type="InterPro" id="IPR043502">
    <property type="entry name" value="DNA/RNA_pol_sf"/>
</dbReference>
<evidence type="ECO:0000313" key="10">
    <source>
        <dbReference type="EMBL" id="EFN52390.1"/>
    </source>
</evidence>
<dbReference type="Gene3D" id="1.10.150.20">
    <property type="entry name" value="5' to 3' exonuclease, C-terminal subdomain"/>
    <property type="match status" value="1"/>
</dbReference>
<dbReference type="eggNOG" id="KOG2095">
    <property type="taxonomic scope" value="Eukaryota"/>
</dbReference>
<dbReference type="Gene3D" id="3.40.1170.60">
    <property type="match status" value="1"/>
</dbReference>
<gene>
    <name evidence="10" type="ORF">CHLNCDRAFT_138846</name>
</gene>
<evidence type="ECO:0000256" key="3">
    <source>
        <dbReference type="ARBA" id="ARBA00022695"/>
    </source>
</evidence>
<feature type="region of interest" description="Disordered" evidence="8">
    <location>
        <begin position="481"/>
        <end position="526"/>
    </location>
</feature>
<evidence type="ECO:0000256" key="4">
    <source>
        <dbReference type="ARBA" id="ARBA00022723"/>
    </source>
</evidence>
<feature type="region of interest" description="Disordered" evidence="8">
    <location>
        <begin position="579"/>
        <end position="608"/>
    </location>
</feature>
<dbReference type="PROSITE" id="PS50173">
    <property type="entry name" value="UMUC"/>
    <property type="match status" value="1"/>
</dbReference>
<evidence type="ECO:0000313" key="11">
    <source>
        <dbReference type="Proteomes" id="UP000008141"/>
    </source>
</evidence>
<evidence type="ECO:0000256" key="5">
    <source>
        <dbReference type="ARBA" id="ARBA00022763"/>
    </source>
</evidence>
<feature type="domain" description="UmuC" evidence="9">
    <location>
        <begin position="14"/>
        <end position="262"/>
    </location>
</feature>
<dbReference type="GO" id="GO:0003887">
    <property type="term" value="F:DNA-directed DNA polymerase activity"/>
    <property type="evidence" value="ECO:0007669"/>
    <property type="project" value="InterPro"/>
</dbReference>
<keyword evidence="5" id="KW-0227">DNA damage</keyword>
<dbReference type="InterPro" id="IPR001126">
    <property type="entry name" value="UmuC"/>
</dbReference>
<evidence type="ECO:0000256" key="7">
    <source>
        <dbReference type="ARBA" id="ARBA00023204"/>
    </source>
</evidence>
<evidence type="ECO:0000256" key="6">
    <source>
        <dbReference type="ARBA" id="ARBA00022842"/>
    </source>
</evidence>
<keyword evidence="6" id="KW-0460">Magnesium</keyword>
<dbReference type="STRING" id="554065.E1ZP63"/>
<keyword evidence="3" id="KW-0548">Nucleotidyltransferase</keyword>
<evidence type="ECO:0000259" key="9">
    <source>
        <dbReference type="PROSITE" id="PS50173"/>
    </source>
</evidence>
<dbReference type="OrthoDB" id="514856at2759"/>
<keyword evidence="1" id="KW-0237">DNA synthesis</keyword>
<reference evidence="10 11" key="1">
    <citation type="journal article" date="2010" name="Plant Cell">
        <title>The Chlorella variabilis NC64A genome reveals adaptation to photosymbiosis, coevolution with viruses, and cryptic sex.</title>
        <authorList>
            <person name="Blanc G."/>
            <person name="Duncan G."/>
            <person name="Agarkova I."/>
            <person name="Borodovsky M."/>
            <person name="Gurnon J."/>
            <person name="Kuo A."/>
            <person name="Lindquist E."/>
            <person name="Lucas S."/>
            <person name="Pangilinan J."/>
            <person name="Polle J."/>
            <person name="Salamov A."/>
            <person name="Terry A."/>
            <person name="Yamada T."/>
            <person name="Dunigan D.D."/>
            <person name="Grigoriev I.V."/>
            <person name="Claverie J.M."/>
            <person name="Van Etten J.L."/>
        </authorList>
    </citation>
    <scope>NUCLEOTIDE SEQUENCE [LARGE SCALE GENOMIC DNA]</scope>
    <source>
        <strain evidence="10 11">NC64A</strain>
    </source>
</reference>
<keyword evidence="11" id="KW-1185">Reference proteome</keyword>
<feature type="region of interest" description="Disordered" evidence="8">
    <location>
        <begin position="426"/>
        <end position="450"/>
    </location>
</feature>
<proteinExistence type="predicted"/>
<dbReference type="Pfam" id="PF21999">
    <property type="entry name" value="IMS_HHH_1"/>
    <property type="match status" value="1"/>
</dbReference>
<name>E1ZP63_CHLVA</name>
<dbReference type="GO" id="GO:0006281">
    <property type="term" value="P:DNA repair"/>
    <property type="evidence" value="ECO:0007669"/>
    <property type="project" value="UniProtKB-KW"/>
</dbReference>
<dbReference type="AlphaFoldDB" id="E1ZP63"/>
<evidence type="ECO:0000256" key="1">
    <source>
        <dbReference type="ARBA" id="ARBA00022634"/>
    </source>
</evidence>
<dbReference type="Gene3D" id="3.30.70.270">
    <property type="match status" value="1"/>
</dbReference>
<keyword evidence="7" id="KW-0234">DNA repair</keyword>
<dbReference type="KEGG" id="cvr:CHLNCDRAFT_138846"/>
<feature type="region of interest" description="Disordered" evidence="8">
    <location>
        <begin position="655"/>
        <end position="693"/>
    </location>
</feature>
<dbReference type="GeneID" id="17351833"/>
<dbReference type="GO" id="GO:0046872">
    <property type="term" value="F:metal ion binding"/>
    <property type="evidence" value="ECO:0007669"/>
    <property type="project" value="UniProtKB-KW"/>
</dbReference>
<dbReference type="InterPro" id="IPR043128">
    <property type="entry name" value="Rev_trsase/Diguanyl_cyclase"/>
</dbReference>
<evidence type="ECO:0000256" key="8">
    <source>
        <dbReference type="SAM" id="MobiDB-lite"/>
    </source>
</evidence>
<keyword evidence="4" id="KW-0479">Metal-binding</keyword>
<dbReference type="Proteomes" id="UP000008141">
    <property type="component" value="Unassembled WGS sequence"/>
</dbReference>
<sequence length="693" mass="72056">MDEEAVVPDTGRVIIHFDVDAMYAQAEEVRNPSLRGRPLGVTQKYLIVTCNYPARSHGVTKLMGVAEAQRRCPHIVLVSGEDLTPYRAASKQILAVLKRYGTAEKLGLDEIFVDATPEAQRRLAALARSGCELPAWQGHVHLSGTELVQDSRHRPMDLRAVAAGQAPAAGGAAASCGAAGAGGSGGNSWEALLRIGSVIAAEARAAVRSEAGYRTSAGVACNKTLAKLCSGLHKPDDQTVLPPPEGAAFVAPLPVRALPGVGYKMEQALTAAGLATAADLRALTRHQLMQRFGERSGAFLHAACRGKDPSPVQERGPPKSVTVEDSFKTCRGLAAVEKDSRRRPATLTVAAIAAAALGLLRRSLLEPFDLSLINLGATAFSEGPAGAGAAAGTRNIAEMFAAGRTAAAGAAAAAAATAGVSEAASQEPPAAQAAPSPQNQPATMLAYSRAAAEASAQQRRSYSTAPLQAPLLSKRAERQLREQSAQLLQQQQAHGPPPASPQALQQQPHHGSFGFGFDGQHDEEGDDASMWADLQDLAAWRSDSGRRHSPKLAAAGLAGGEVRCDVGLAQQQGAVAAPPAGSVAVQQGKQEPGEAGEQEAGAPQAKQARLPLASKPATYRNAEALAIQELFFYGGSSKERASLELALQLQQEEVQAAAAARKRDVPPAGGAGRQHKQRRGGRGPLDAFFSCKG</sequence>
<organism evidence="11">
    <name type="scientific">Chlorella variabilis</name>
    <name type="common">Green alga</name>
    <dbReference type="NCBI Taxonomy" id="554065"/>
    <lineage>
        <taxon>Eukaryota</taxon>
        <taxon>Viridiplantae</taxon>
        <taxon>Chlorophyta</taxon>
        <taxon>core chlorophytes</taxon>
        <taxon>Trebouxiophyceae</taxon>
        <taxon>Chlorellales</taxon>
        <taxon>Chlorellaceae</taxon>
        <taxon>Chlorella clade</taxon>
        <taxon>Chlorella</taxon>
    </lineage>
</organism>
<dbReference type="RefSeq" id="XP_005844492.1">
    <property type="nucleotide sequence ID" value="XM_005844430.1"/>
</dbReference>
<dbReference type="Pfam" id="PF00817">
    <property type="entry name" value="IMS"/>
    <property type="match status" value="1"/>
</dbReference>
<dbReference type="InParanoid" id="E1ZP63"/>
<dbReference type="FunFam" id="3.40.1170.60:FF:000003">
    <property type="entry name" value="DNA polymerase eta"/>
    <property type="match status" value="1"/>
</dbReference>
<dbReference type="SUPFAM" id="SSF56672">
    <property type="entry name" value="DNA/RNA polymerases"/>
    <property type="match status" value="1"/>
</dbReference>
<protein>
    <recommendedName>
        <fullName evidence="9">UmuC domain-containing protein</fullName>
    </recommendedName>
</protein>
<dbReference type="InterPro" id="IPR053848">
    <property type="entry name" value="IMS_HHH_1"/>
</dbReference>
<dbReference type="PANTHER" id="PTHR46404">
    <property type="entry name" value="DNA POLYMERASE IOTA"/>
    <property type="match status" value="1"/>
</dbReference>
<dbReference type="PANTHER" id="PTHR46404:SF1">
    <property type="entry name" value="DNA POLYMERASE IOTA"/>
    <property type="match status" value="1"/>
</dbReference>